<evidence type="ECO:0000256" key="1">
    <source>
        <dbReference type="SAM" id="SignalP"/>
    </source>
</evidence>
<sequence length="257" mass="28590">MTMTTMLTLLVLTGTLSAVYAQLTVRGECPEVQVASDFNVSSEEHKNKENGVGIRYLRINVSVKTRKNTVSDDGNPIGQCERSVLCWFGNVERMSVELVTKRIYEGRVCGSKEGYAGVWYEQKRITFLMVGDGICVNATYTPQEDGTVEVLNQDYLLETKEHNQIKGSASLDSDSGEAKFLVKFGGIVTAPYWVLGTDYTSYSVVWSCLQAGSFNLEFSWLLTRDKNPSSETLKAIDDILIANNLQDLPYNDTPQTC</sequence>
<dbReference type="EMBL" id="OB793047">
    <property type="protein sequence ID" value="CAD7425848.1"/>
    <property type="molecule type" value="Genomic_DNA"/>
</dbReference>
<organism evidence="3">
    <name type="scientific">Timema monikensis</name>
    <dbReference type="NCBI Taxonomy" id="170555"/>
    <lineage>
        <taxon>Eukaryota</taxon>
        <taxon>Metazoa</taxon>
        <taxon>Ecdysozoa</taxon>
        <taxon>Arthropoda</taxon>
        <taxon>Hexapoda</taxon>
        <taxon>Insecta</taxon>
        <taxon>Pterygota</taxon>
        <taxon>Neoptera</taxon>
        <taxon>Polyneoptera</taxon>
        <taxon>Phasmatodea</taxon>
        <taxon>Timematodea</taxon>
        <taxon>Timematoidea</taxon>
        <taxon>Timematidae</taxon>
        <taxon>Timema</taxon>
    </lineage>
</organism>
<dbReference type="PANTHER" id="PTHR10612">
    <property type="entry name" value="APOLIPOPROTEIN D"/>
    <property type="match status" value="1"/>
</dbReference>
<dbReference type="Pfam" id="PF08212">
    <property type="entry name" value="Lipocalin_2"/>
    <property type="match status" value="1"/>
</dbReference>
<evidence type="ECO:0000313" key="3">
    <source>
        <dbReference type="EMBL" id="CAD7425848.1"/>
    </source>
</evidence>
<accession>A0A7R9E3Q7</accession>
<proteinExistence type="predicted"/>
<feature type="chain" id="PRO_5031041006" description="Lipocalin/cytosolic fatty-acid binding domain-containing protein" evidence="1">
    <location>
        <begin position="22"/>
        <end position="257"/>
    </location>
</feature>
<keyword evidence="1" id="KW-0732">Signal</keyword>
<feature type="domain" description="Lipocalin/cytosolic fatty-acid binding" evidence="2">
    <location>
        <begin position="115"/>
        <end position="234"/>
    </location>
</feature>
<dbReference type="GO" id="GO:0000302">
    <property type="term" value="P:response to reactive oxygen species"/>
    <property type="evidence" value="ECO:0007669"/>
    <property type="project" value="TreeGrafter"/>
</dbReference>
<reference evidence="3" key="1">
    <citation type="submission" date="2020-11" db="EMBL/GenBank/DDBJ databases">
        <authorList>
            <person name="Tran Van P."/>
        </authorList>
    </citation>
    <scope>NUCLEOTIDE SEQUENCE</scope>
</reference>
<dbReference type="GO" id="GO:0006629">
    <property type="term" value="P:lipid metabolic process"/>
    <property type="evidence" value="ECO:0007669"/>
    <property type="project" value="TreeGrafter"/>
</dbReference>
<dbReference type="AlphaFoldDB" id="A0A7R9E3Q7"/>
<gene>
    <name evidence="3" type="ORF">TMSB3V08_LOCUS2751</name>
</gene>
<name>A0A7R9E3Q7_9NEOP</name>
<feature type="signal peptide" evidence="1">
    <location>
        <begin position="1"/>
        <end position="21"/>
    </location>
</feature>
<protein>
    <recommendedName>
        <fullName evidence="2">Lipocalin/cytosolic fatty-acid binding domain-containing protein</fullName>
    </recommendedName>
</protein>
<dbReference type="GO" id="GO:0005737">
    <property type="term" value="C:cytoplasm"/>
    <property type="evidence" value="ECO:0007669"/>
    <property type="project" value="TreeGrafter"/>
</dbReference>
<evidence type="ECO:0000259" key="2">
    <source>
        <dbReference type="Pfam" id="PF08212"/>
    </source>
</evidence>
<dbReference type="SUPFAM" id="SSF50814">
    <property type="entry name" value="Lipocalins"/>
    <property type="match status" value="1"/>
</dbReference>
<dbReference type="InterPro" id="IPR000566">
    <property type="entry name" value="Lipocln_cytosolic_FA-bd_dom"/>
</dbReference>
<dbReference type="Gene3D" id="2.40.128.20">
    <property type="match status" value="1"/>
</dbReference>
<dbReference type="PANTHER" id="PTHR10612:SF34">
    <property type="entry name" value="APOLIPOPROTEIN D"/>
    <property type="match status" value="1"/>
</dbReference>
<dbReference type="InterPro" id="IPR012674">
    <property type="entry name" value="Calycin"/>
</dbReference>